<dbReference type="InterPro" id="IPR017941">
    <property type="entry name" value="Rieske_2Fe-2S"/>
</dbReference>
<comment type="caution">
    <text evidence="6">The sequence shown here is derived from an EMBL/GenBank/DDBJ whole genome shotgun (WGS) entry which is preliminary data.</text>
</comment>
<dbReference type="Gene3D" id="2.102.10.10">
    <property type="entry name" value="Rieske [2Fe-2S] iron-sulphur domain"/>
    <property type="match status" value="1"/>
</dbReference>
<dbReference type="InterPro" id="IPR036922">
    <property type="entry name" value="Rieske_2Fe-2S_sf"/>
</dbReference>
<evidence type="ECO:0000259" key="5">
    <source>
        <dbReference type="PROSITE" id="PS51296"/>
    </source>
</evidence>
<feature type="domain" description="Rieske" evidence="5">
    <location>
        <begin position="8"/>
        <end position="114"/>
    </location>
</feature>
<evidence type="ECO:0000256" key="1">
    <source>
        <dbReference type="ARBA" id="ARBA00022714"/>
    </source>
</evidence>
<organism evidence="6 7">
    <name type="scientific">Candidatus Methylumidiphilus alinenensis</name>
    <dbReference type="NCBI Taxonomy" id="2202197"/>
    <lineage>
        <taxon>Bacteria</taxon>
        <taxon>Pseudomonadati</taxon>
        <taxon>Pseudomonadota</taxon>
        <taxon>Gammaproteobacteria</taxon>
        <taxon>Methylococcales</taxon>
        <taxon>Candidatus Methylumidiphilus</taxon>
    </lineage>
</organism>
<dbReference type="GO" id="GO:0051537">
    <property type="term" value="F:2 iron, 2 sulfur cluster binding"/>
    <property type="evidence" value="ECO:0007669"/>
    <property type="project" value="UniProtKB-KW"/>
</dbReference>
<name>A0A2W4QI17_9GAMM</name>
<dbReference type="SUPFAM" id="SSF50022">
    <property type="entry name" value="ISP domain"/>
    <property type="match status" value="1"/>
</dbReference>
<evidence type="ECO:0000313" key="6">
    <source>
        <dbReference type="EMBL" id="PZN70099.1"/>
    </source>
</evidence>
<accession>A0A2W4QI17</accession>
<protein>
    <submittedName>
        <fullName evidence="6">(2Fe-2S)-binding protein</fullName>
    </submittedName>
</protein>
<evidence type="ECO:0000256" key="3">
    <source>
        <dbReference type="ARBA" id="ARBA00023004"/>
    </source>
</evidence>
<dbReference type="GO" id="GO:0046872">
    <property type="term" value="F:metal ion binding"/>
    <property type="evidence" value="ECO:0007669"/>
    <property type="project" value="UniProtKB-KW"/>
</dbReference>
<proteinExistence type="predicted"/>
<dbReference type="AlphaFoldDB" id="A0A2W4QI17"/>
<keyword evidence="2" id="KW-0479">Metal-binding</keyword>
<gene>
    <name evidence="6" type="ORF">DM484_28820</name>
</gene>
<sequence>MAIKQHIPQPICRSLQVPELGKFSFAIQYRGVRRDAILVRFKGLVYGYLNQCVHMPRPLDCENSNIFDETGRYLQCSMHTICYDPVTGESLSEICAGKKLTALQVREEEEWVYLVDKRAVMDACV</sequence>
<dbReference type="PROSITE" id="PS51296">
    <property type="entry name" value="RIESKE"/>
    <property type="match status" value="1"/>
</dbReference>
<evidence type="ECO:0000313" key="7">
    <source>
        <dbReference type="Proteomes" id="UP000249396"/>
    </source>
</evidence>
<keyword evidence="4" id="KW-0411">Iron-sulfur</keyword>
<keyword evidence="1" id="KW-0001">2Fe-2S</keyword>
<keyword evidence="3" id="KW-0408">Iron</keyword>
<dbReference type="EMBL" id="QJPH01000564">
    <property type="protein sequence ID" value="PZN70099.1"/>
    <property type="molecule type" value="Genomic_DNA"/>
</dbReference>
<evidence type="ECO:0000256" key="2">
    <source>
        <dbReference type="ARBA" id="ARBA00022723"/>
    </source>
</evidence>
<reference evidence="6 7" key="1">
    <citation type="journal article" date="2018" name="Aquat. Microb. Ecol.">
        <title>Gammaproteobacterial methanotrophs dominate.</title>
        <authorList>
            <person name="Rissanen A.J."/>
            <person name="Saarenheimo J."/>
            <person name="Tiirola M."/>
            <person name="Peura S."/>
            <person name="Aalto S.L."/>
            <person name="Karvinen A."/>
            <person name="Nykanen H."/>
        </authorList>
    </citation>
    <scope>NUCLEOTIDE SEQUENCE [LARGE SCALE GENOMIC DNA]</scope>
    <source>
        <strain evidence="6">AMbin10</strain>
    </source>
</reference>
<dbReference type="Pfam" id="PF00355">
    <property type="entry name" value="Rieske"/>
    <property type="match status" value="1"/>
</dbReference>
<evidence type="ECO:0000256" key="4">
    <source>
        <dbReference type="ARBA" id="ARBA00023014"/>
    </source>
</evidence>
<dbReference type="Proteomes" id="UP000249396">
    <property type="component" value="Unassembled WGS sequence"/>
</dbReference>